<dbReference type="Proteomes" id="UP001527882">
    <property type="component" value="Unassembled WGS sequence"/>
</dbReference>
<dbReference type="EMBL" id="JAQAGZ010000001">
    <property type="protein sequence ID" value="MCZ8511143.1"/>
    <property type="molecule type" value="Genomic_DNA"/>
</dbReference>
<feature type="domain" description="ISXO2-like transposase" evidence="1">
    <location>
        <begin position="120"/>
        <end position="162"/>
    </location>
</feature>
<keyword evidence="3" id="KW-1185">Reference proteome</keyword>
<sequence length="195" mass="22364">MELSRVIRVTYKTAWLMLHKIRNAMSEKDAMNLLTGTVMVQSAVYGRPYNPSVYRHAQENPLLVGASLDTNGQAAQLKMKLVHKKNLLNKHILRSGTEVFAGQHVDLTESNLLVAAGRYDRNRSGLLNTLFTKLRLWINSTFHGLGRKHLQAYLDEFCFRHNLTCRRDSHFNETIHLCCNAPRITYDRLISRIAS</sequence>
<evidence type="ECO:0000313" key="3">
    <source>
        <dbReference type="Proteomes" id="UP001527882"/>
    </source>
</evidence>
<organism evidence="2 3">
    <name type="scientific">Paenibacillus gyeongsangnamensis</name>
    <dbReference type="NCBI Taxonomy" id="3388067"/>
    <lineage>
        <taxon>Bacteria</taxon>
        <taxon>Bacillati</taxon>
        <taxon>Bacillota</taxon>
        <taxon>Bacilli</taxon>
        <taxon>Bacillales</taxon>
        <taxon>Paenibacillaceae</taxon>
        <taxon>Paenibacillus</taxon>
    </lineage>
</organism>
<name>A0ABT4Q2N7_9BACL</name>
<protein>
    <submittedName>
        <fullName evidence="2">Transposase</fullName>
    </submittedName>
</protein>
<gene>
    <name evidence="2" type="ORF">O9H85_01555</name>
</gene>
<proteinExistence type="predicted"/>
<accession>A0ABT4Q2N7</accession>
<dbReference type="Pfam" id="PF12762">
    <property type="entry name" value="DDE_Tnp_IS1595"/>
    <property type="match status" value="1"/>
</dbReference>
<dbReference type="InterPro" id="IPR024445">
    <property type="entry name" value="Tnp_ISXO2-like"/>
</dbReference>
<dbReference type="RefSeq" id="WP_269879507.1">
    <property type="nucleotide sequence ID" value="NZ_JAQAGZ010000001.1"/>
</dbReference>
<evidence type="ECO:0000313" key="2">
    <source>
        <dbReference type="EMBL" id="MCZ8511143.1"/>
    </source>
</evidence>
<evidence type="ECO:0000259" key="1">
    <source>
        <dbReference type="Pfam" id="PF12762"/>
    </source>
</evidence>
<comment type="caution">
    <text evidence="2">The sequence shown here is derived from an EMBL/GenBank/DDBJ whole genome shotgun (WGS) entry which is preliminary data.</text>
</comment>
<reference evidence="2 3" key="1">
    <citation type="submission" date="2022-12" db="EMBL/GenBank/DDBJ databases">
        <title>Draft genome sequence of Paenibacillus sp. dW9.</title>
        <authorList>
            <person name="Choi E.-W."/>
            <person name="Kim D.-U."/>
        </authorList>
    </citation>
    <scope>NUCLEOTIDE SEQUENCE [LARGE SCALE GENOMIC DNA]</scope>
    <source>
        <strain evidence="3">dW9</strain>
    </source>
</reference>